<dbReference type="EMBL" id="FLQU01000422">
    <property type="protein sequence ID" value="SBS85454.1"/>
    <property type="molecule type" value="Genomic_DNA"/>
</dbReference>
<gene>
    <name evidence="3" type="ORF">POVCU1_028970</name>
    <name evidence="2" type="ORF">POVCU2_0031550</name>
</gene>
<reference evidence="2" key="1">
    <citation type="submission" date="2016-05" db="EMBL/GenBank/DDBJ databases">
        <authorList>
            <person name="Lavstsen T."/>
            <person name="Jespersen J.S."/>
        </authorList>
    </citation>
    <scope>NUCLEOTIDE SEQUENCE [LARGE SCALE GENOMIC DNA]</scope>
</reference>
<name>A0A1A8W2T4_PLAOA</name>
<dbReference type="Proteomes" id="UP000078546">
    <property type="component" value="Unassembled WGS sequence"/>
</dbReference>
<keyword evidence="1" id="KW-0175">Coiled coil</keyword>
<reference evidence="4 5" key="2">
    <citation type="submission" date="2016-05" db="EMBL/GenBank/DDBJ databases">
        <authorList>
            <person name="Naeem Raeece"/>
        </authorList>
    </citation>
    <scope>NUCLEOTIDE SEQUENCE [LARGE SCALE GENOMIC DNA]</scope>
</reference>
<sequence length="67" mass="8010">MARMKKFVNWCTFVILGTAIPLGLSTLSLCYLNVDKEKKEVHAFNDEYRRRQRENLRKAHQAEQQRE</sequence>
<dbReference type="VEuPathDB" id="PlasmoDB:PocGH01_11043700"/>
<dbReference type="Proteomes" id="UP000078560">
    <property type="component" value="Unassembled WGS sequence"/>
</dbReference>
<proteinExistence type="predicted"/>
<dbReference type="AlphaFoldDB" id="A0A1A8W2T4"/>
<organism evidence="2 5">
    <name type="scientific">Plasmodium ovale curtisi</name>
    <dbReference type="NCBI Taxonomy" id="864141"/>
    <lineage>
        <taxon>Eukaryota</taxon>
        <taxon>Sar</taxon>
        <taxon>Alveolata</taxon>
        <taxon>Apicomplexa</taxon>
        <taxon>Aconoidasida</taxon>
        <taxon>Haemosporida</taxon>
        <taxon>Plasmodiidae</taxon>
        <taxon>Plasmodium</taxon>
        <taxon>Plasmodium (Plasmodium)</taxon>
    </lineage>
</organism>
<dbReference type="EMBL" id="FLQV01000535">
    <property type="protein sequence ID" value="SBS94950.1"/>
    <property type="molecule type" value="Genomic_DNA"/>
</dbReference>
<evidence type="ECO:0000313" key="4">
    <source>
        <dbReference type="Proteomes" id="UP000078546"/>
    </source>
</evidence>
<feature type="coiled-coil region" evidence="1">
    <location>
        <begin position="34"/>
        <end position="65"/>
    </location>
</feature>
<protein>
    <submittedName>
        <fullName evidence="2">Uncharacterized protein</fullName>
    </submittedName>
</protein>
<evidence type="ECO:0000313" key="3">
    <source>
        <dbReference type="EMBL" id="SBS94950.1"/>
    </source>
</evidence>
<evidence type="ECO:0000256" key="1">
    <source>
        <dbReference type="SAM" id="Coils"/>
    </source>
</evidence>
<evidence type="ECO:0000313" key="2">
    <source>
        <dbReference type="EMBL" id="SBS85454.1"/>
    </source>
</evidence>
<evidence type="ECO:0000313" key="5">
    <source>
        <dbReference type="Proteomes" id="UP000078560"/>
    </source>
</evidence>
<accession>A0A1A8W2T4</accession>